<protein>
    <recommendedName>
        <fullName evidence="6">Protein HflC</fullName>
    </recommendedName>
</protein>
<evidence type="ECO:0000313" key="8">
    <source>
        <dbReference type="EMBL" id="PWQ92972.1"/>
    </source>
</evidence>
<dbReference type="GO" id="GO:0006508">
    <property type="term" value="P:proteolysis"/>
    <property type="evidence" value="ECO:0007669"/>
    <property type="project" value="UniProtKB-KW"/>
</dbReference>
<evidence type="ECO:0000256" key="2">
    <source>
        <dbReference type="ARBA" id="ARBA00007862"/>
    </source>
</evidence>
<keyword evidence="4" id="KW-1133">Transmembrane helix</keyword>
<comment type="caution">
    <text evidence="8">The sequence shown here is derived from an EMBL/GenBank/DDBJ whole genome shotgun (WGS) entry which is preliminary data.</text>
</comment>
<evidence type="ECO:0000256" key="1">
    <source>
        <dbReference type="ARBA" id="ARBA00004167"/>
    </source>
</evidence>
<organism evidence="8 9">
    <name type="scientific">Leucothrix arctica</name>
    <dbReference type="NCBI Taxonomy" id="1481894"/>
    <lineage>
        <taxon>Bacteria</taxon>
        <taxon>Pseudomonadati</taxon>
        <taxon>Pseudomonadota</taxon>
        <taxon>Gammaproteobacteria</taxon>
        <taxon>Thiotrichales</taxon>
        <taxon>Thiotrichaceae</taxon>
        <taxon>Leucothrix</taxon>
    </lineage>
</organism>
<proteinExistence type="inferred from homology"/>
<dbReference type="Pfam" id="PF01145">
    <property type="entry name" value="Band_7"/>
    <property type="match status" value="1"/>
</dbReference>
<dbReference type="SUPFAM" id="SSF117892">
    <property type="entry name" value="Band 7/SPFH domain"/>
    <property type="match status" value="1"/>
</dbReference>
<dbReference type="PIRSF" id="PIRSF005651">
    <property type="entry name" value="HflC"/>
    <property type="match status" value="1"/>
</dbReference>
<reference evidence="8 9" key="1">
    <citation type="submission" date="2018-05" db="EMBL/GenBank/DDBJ databases">
        <title>Leucothrix arctica sp. nov., isolated from Arctic seawater.</title>
        <authorList>
            <person name="Choi A."/>
            <person name="Baek K."/>
        </authorList>
    </citation>
    <scope>NUCLEOTIDE SEQUENCE [LARGE SCALE GENOMIC DNA]</scope>
    <source>
        <strain evidence="8 9">IMCC9719</strain>
    </source>
</reference>
<keyword evidence="9" id="KW-1185">Reference proteome</keyword>
<keyword evidence="8" id="KW-0645">Protease</keyword>
<dbReference type="InterPro" id="IPR001107">
    <property type="entry name" value="Band_7"/>
</dbReference>
<accession>A0A317CA76</accession>
<gene>
    <name evidence="8" type="primary">hflC</name>
    <name evidence="8" type="ORF">DKT75_21570</name>
</gene>
<keyword evidence="3" id="KW-0812">Transmembrane</keyword>
<dbReference type="SMART" id="SM00244">
    <property type="entry name" value="PHB"/>
    <property type="match status" value="1"/>
</dbReference>
<dbReference type="PANTHER" id="PTHR42911:SF1">
    <property type="entry name" value="MODULATOR OF FTSH PROTEASE HFLC"/>
    <property type="match status" value="1"/>
</dbReference>
<evidence type="ECO:0000256" key="6">
    <source>
        <dbReference type="PIRNR" id="PIRNR005651"/>
    </source>
</evidence>
<evidence type="ECO:0000256" key="3">
    <source>
        <dbReference type="ARBA" id="ARBA00022692"/>
    </source>
</evidence>
<comment type="function">
    <text evidence="6">HflC and HflK could regulate a protease.</text>
</comment>
<dbReference type="GO" id="GO:0016020">
    <property type="term" value="C:membrane"/>
    <property type="evidence" value="ECO:0007669"/>
    <property type="project" value="UniProtKB-SubCell"/>
</dbReference>
<comment type="subcellular location">
    <subcellularLocation>
        <location evidence="1">Membrane</location>
        <topology evidence="1">Single-pass membrane protein</topology>
    </subcellularLocation>
</comment>
<keyword evidence="8" id="KW-0378">Hydrolase</keyword>
<dbReference type="OrthoDB" id="9812991at2"/>
<dbReference type="AlphaFoldDB" id="A0A317CA76"/>
<dbReference type="PANTHER" id="PTHR42911">
    <property type="entry name" value="MODULATOR OF FTSH PROTEASE HFLC"/>
    <property type="match status" value="1"/>
</dbReference>
<name>A0A317CA76_9GAMM</name>
<dbReference type="Gene3D" id="3.30.479.30">
    <property type="entry name" value="Band 7 domain"/>
    <property type="match status" value="1"/>
</dbReference>
<dbReference type="GO" id="GO:0008233">
    <property type="term" value="F:peptidase activity"/>
    <property type="evidence" value="ECO:0007669"/>
    <property type="project" value="UniProtKB-KW"/>
</dbReference>
<dbReference type="RefSeq" id="WP_109826972.1">
    <property type="nucleotide sequence ID" value="NZ_QGKL01000044.1"/>
</dbReference>
<dbReference type="InterPro" id="IPR036013">
    <property type="entry name" value="Band_7/SPFH_dom_sf"/>
</dbReference>
<evidence type="ECO:0000313" key="9">
    <source>
        <dbReference type="Proteomes" id="UP000245506"/>
    </source>
</evidence>
<sequence length="285" mass="32453">MKSPILIAIALALVVIFSSAYIVDERETAIKFRFGEIVQDDIKPGLHFKIPVIHRVESFSSQILTMDAKPEQFLTNEKKYVVVDFFVKWKISETGKFYRSTGGDLRVALNRLESIMKDGLRNEFSKRTIQEAISGERDQIMEGLQTKSNEAANQLGVTIVDVRVSQIDFSEKNSESVFKRMRSERQRVAQDLRSRGAEEAERIQAAADRDAIIIEADAYSAAEKIRGQGDAKAADAYAEAYQKNPEFYSFHRSLEAYRKSMGKAGDVMVMEPDSEFFRYFKNKTQ</sequence>
<evidence type="ECO:0000259" key="7">
    <source>
        <dbReference type="SMART" id="SM00244"/>
    </source>
</evidence>
<evidence type="ECO:0000256" key="4">
    <source>
        <dbReference type="ARBA" id="ARBA00022989"/>
    </source>
</evidence>
<dbReference type="Proteomes" id="UP000245506">
    <property type="component" value="Unassembled WGS sequence"/>
</dbReference>
<dbReference type="NCBIfam" id="TIGR01932">
    <property type="entry name" value="hflC"/>
    <property type="match status" value="1"/>
</dbReference>
<evidence type="ECO:0000256" key="5">
    <source>
        <dbReference type="ARBA" id="ARBA00023136"/>
    </source>
</evidence>
<comment type="similarity">
    <text evidence="2 6">Belongs to the band 7/mec-2 family. HflC subfamily.</text>
</comment>
<dbReference type="EMBL" id="QGKL01000044">
    <property type="protein sequence ID" value="PWQ92972.1"/>
    <property type="molecule type" value="Genomic_DNA"/>
</dbReference>
<feature type="domain" description="Band 7" evidence="7">
    <location>
        <begin position="18"/>
        <end position="181"/>
    </location>
</feature>
<dbReference type="CDD" id="cd03405">
    <property type="entry name" value="SPFH_HflC"/>
    <property type="match status" value="1"/>
</dbReference>
<dbReference type="InterPro" id="IPR010200">
    <property type="entry name" value="HflC"/>
</dbReference>
<keyword evidence="5" id="KW-0472">Membrane</keyword>